<evidence type="ECO:0000313" key="4">
    <source>
        <dbReference type="Proteomes" id="UP000004358"/>
    </source>
</evidence>
<dbReference type="Proteomes" id="UP000004358">
    <property type="component" value="Unassembled WGS sequence"/>
</dbReference>
<proteinExistence type="predicted"/>
<dbReference type="SUPFAM" id="SSF52833">
    <property type="entry name" value="Thioredoxin-like"/>
    <property type="match status" value="1"/>
</dbReference>
<dbReference type="InterPro" id="IPR013766">
    <property type="entry name" value="Thioredoxin_domain"/>
</dbReference>
<dbReference type="PANTHER" id="PTHR45663:SF11">
    <property type="entry name" value="GEO12009P1"/>
    <property type="match status" value="1"/>
</dbReference>
<evidence type="ECO:0000259" key="2">
    <source>
        <dbReference type="PROSITE" id="PS51352"/>
    </source>
</evidence>
<dbReference type="CDD" id="cd02947">
    <property type="entry name" value="TRX_family"/>
    <property type="match status" value="1"/>
</dbReference>
<gene>
    <name evidence="3" type="ORF">DSM3645_00555</name>
</gene>
<evidence type="ECO:0000256" key="1">
    <source>
        <dbReference type="SAM" id="SignalP"/>
    </source>
</evidence>
<evidence type="ECO:0000313" key="3">
    <source>
        <dbReference type="EMBL" id="EAQ82159.1"/>
    </source>
</evidence>
<dbReference type="PROSITE" id="PS51257">
    <property type="entry name" value="PROKAR_LIPOPROTEIN"/>
    <property type="match status" value="1"/>
</dbReference>
<dbReference type="STRING" id="314230.DSM3645_00555"/>
<dbReference type="GO" id="GO:0015035">
    <property type="term" value="F:protein-disulfide reductase activity"/>
    <property type="evidence" value="ECO:0007669"/>
    <property type="project" value="TreeGrafter"/>
</dbReference>
<dbReference type="AlphaFoldDB" id="A3ZMI6"/>
<dbReference type="HOGENOM" id="CLU_090389_10_2_0"/>
<feature type="domain" description="Thioredoxin" evidence="2">
    <location>
        <begin position="16"/>
        <end position="141"/>
    </location>
</feature>
<protein>
    <submittedName>
        <fullName evidence="3">Thioredoxin</fullName>
    </submittedName>
</protein>
<dbReference type="Gene3D" id="3.40.30.10">
    <property type="entry name" value="Glutaredoxin"/>
    <property type="match status" value="1"/>
</dbReference>
<feature type="signal peptide" evidence="1">
    <location>
        <begin position="1"/>
        <end position="22"/>
    </location>
</feature>
<dbReference type="PROSITE" id="PS51352">
    <property type="entry name" value="THIOREDOXIN_2"/>
    <property type="match status" value="1"/>
</dbReference>
<name>A3ZMI6_9BACT</name>
<dbReference type="EMBL" id="AANZ01000002">
    <property type="protein sequence ID" value="EAQ82159.1"/>
    <property type="molecule type" value="Genomic_DNA"/>
</dbReference>
<reference evidence="3 4" key="1">
    <citation type="submission" date="2006-02" db="EMBL/GenBank/DDBJ databases">
        <authorList>
            <person name="Amann R."/>
            <person name="Ferriera S."/>
            <person name="Johnson J."/>
            <person name="Kravitz S."/>
            <person name="Halpern A."/>
            <person name="Remington K."/>
            <person name="Beeson K."/>
            <person name="Tran B."/>
            <person name="Rogers Y.-H."/>
            <person name="Friedman R."/>
            <person name="Venter J.C."/>
        </authorList>
    </citation>
    <scope>NUCLEOTIDE SEQUENCE [LARGE SCALE GENOMIC DNA]</scope>
    <source>
        <strain evidence="3 4">DSM 3645</strain>
    </source>
</reference>
<feature type="chain" id="PRO_5002663923" evidence="1">
    <location>
        <begin position="23"/>
        <end position="144"/>
    </location>
</feature>
<sequence length="144" mass="16285">MQRMIYAALLGLLMAGCSRSSAPTTDLESASEKLPRLQQVTDESFARDVLEQPEPVVVLMGTRWCPECATSKPLLQRLKQQYADRVRFCEVDVESNLFLSQKYDITQYPTLLVFHAGEVQDRLVGTSQLATLVSRLDEVFNRSK</sequence>
<dbReference type="InterPro" id="IPR036249">
    <property type="entry name" value="Thioredoxin-like_sf"/>
</dbReference>
<dbReference type="Pfam" id="PF00085">
    <property type="entry name" value="Thioredoxin"/>
    <property type="match status" value="1"/>
</dbReference>
<keyword evidence="1" id="KW-0732">Signal</keyword>
<organism evidence="3 4">
    <name type="scientific">Blastopirellula marina DSM 3645</name>
    <dbReference type="NCBI Taxonomy" id="314230"/>
    <lineage>
        <taxon>Bacteria</taxon>
        <taxon>Pseudomonadati</taxon>
        <taxon>Planctomycetota</taxon>
        <taxon>Planctomycetia</taxon>
        <taxon>Pirellulales</taxon>
        <taxon>Pirellulaceae</taxon>
        <taxon>Blastopirellula</taxon>
    </lineage>
</organism>
<accession>A3ZMI6</accession>
<comment type="caution">
    <text evidence="3">The sequence shown here is derived from an EMBL/GenBank/DDBJ whole genome shotgun (WGS) entry which is preliminary data.</text>
</comment>
<dbReference type="PANTHER" id="PTHR45663">
    <property type="entry name" value="GEO12009P1"/>
    <property type="match status" value="1"/>
</dbReference>
<dbReference type="GO" id="GO:0005737">
    <property type="term" value="C:cytoplasm"/>
    <property type="evidence" value="ECO:0007669"/>
    <property type="project" value="TreeGrafter"/>
</dbReference>